<sequence length="133" mass="15436">MVTDARKVVKIVLDTIVLDIIITMTKYAILMMENAIKDVRNYQCSSFHRIVTSPALGKEKGESILATEELMNDTMKKKYFTTFTNLVSGQEYFVKTLYNIEYNNQHNLLESLKESFTTACHCKFYCVNYIILH</sequence>
<protein>
    <submittedName>
        <fullName evidence="1">Uncharacterized protein</fullName>
    </submittedName>
</protein>
<dbReference type="EMBL" id="JAAOIC020000053">
    <property type="protein sequence ID" value="KAG8035841.1"/>
    <property type="molecule type" value="Genomic_DNA"/>
</dbReference>
<name>A0A8J5R0G2_9HYME</name>
<proteinExistence type="predicted"/>
<evidence type="ECO:0000313" key="1">
    <source>
        <dbReference type="EMBL" id="KAG8035841.1"/>
    </source>
</evidence>
<accession>A0A8J5R0G2</accession>
<dbReference type="Proteomes" id="UP000729913">
    <property type="component" value="Unassembled WGS sequence"/>
</dbReference>
<dbReference type="AlphaFoldDB" id="A0A8J5R0G2"/>
<organism evidence="1 2">
    <name type="scientific">Cotesia typhae</name>
    <dbReference type="NCBI Taxonomy" id="2053667"/>
    <lineage>
        <taxon>Eukaryota</taxon>
        <taxon>Metazoa</taxon>
        <taxon>Ecdysozoa</taxon>
        <taxon>Arthropoda</taxon>
        <taxon>Hexapoda</taxon>
        <taxon>Insecta</taxon>
        <taxon>Pterygota</taxon>
        <taxon>Neoptera</taxon>
        <taxon>Endopterygota</taxon>
        <taxon>Hymenoptera</taxon>
        <taxon>Apocrita</taxon>
        <taxon>Ichneumonoidea</taxon>
        <taxon>Braconidae</taxon>
        <taxon>Microgastrinae</taxon>
        <taxon>Cotesia</taxon>
    </lineage>
</organism>
<keyword evidence="2" id="KW-1185">Reference proteome</keyword>
<gene>
    <name evidence="1" type="ORF">G9C98_001497</name>
</gene>
<evidence type="ECO:0000313" key="2">
    <source>
        <dbReference type="Proteomes" id="UP000729913"/>
    </source>
</evidence>
<reference evidence="1" key="1">
    <citation type="submission" date="2020-03" db="EMBL/GenBank/DDBJ databases">
        <authorList>
            <person name="Chebbi M.A."/>
            <person name="Drezen J.M."/>
        </authorList>
    </citation>
    <scope>NUCLEOTIDE SEQUENCE</scope>
    <source>
        <tissue evidence="1">Whole body</tissue>
    </source>
</reference>
<comment type="caution">
    <text evidence="1">The sequence shown here is derived from an EMBL/GenBank/DDBJ whole genome shotgun (WGS) entry which is preliminary data.</text>
</comment>
<reference evidence="1" key="2">
    <citation type="submission" date="2021-04" db="EMBL/GenBank/DDBJ databases">
        <title>Genome-wide patterns of bracovirus chromosomal integration into multiple host tissues during parasitism.</title>
        <authorList>
            <person name="Chebbi M.A.C."/>
        </authorList>
    </citation>
    <scope>NUCLEOTIDE SEQUENCE</scope>
    <source>
        <tissue evidence="1">Whole body</tissue>
    </source>
</reference>